<dbReference type="PROSITE" id="PS50022">
    <property type="entry name" value="FA58C_3"/>
    <property type="match status" value="1"/>
</dbReference>
<accession>A0A3E5BE76</accession>
<dbReference type="RefSeq" id="WP_117724179.1">
    <property type="nucleotide sequence ID" value="NZ_QSUL01000006.1"/>
</dbReference>
<proteinExistence type="predicted"/>
<evidence type="ECO:0000313" key="3">
    <source>
        <dbReference type="Proteomes" id="UP000260983"/>
    </source>
</evidence>
<dbReference type="Pfam" id="PF00754">
    <property type="entry name" value="F5_F8_type_C"/>
    <property type="match status" value="1"/>
</dbReference>
<gene>
    <name evidence="2" type="ORF">DXB65_10415</name>
</gene>
<dbReference type="Gene3D" id="2.60.120.260">
    <property type="entry name" value="Galactose-binding domain-like"/>
    <property type="match status" value="1"/>
</dbReference>
<name>A0A3E5BE76_9BACE</name>
<protein>
    <recommendedName>
        <fullName evidence="1">F5/8 type C domain-containing protein</fullName>
    </recommendedName>
</protein>
<feature type="domain" description="F5/8 type C" evidence="1">
    <location>
        <begin position="1"/>
        <end position="103"/>
    </location>
</feature>
<dbReference type="SUPFAM" id="SSF49785">
    <property type="entry name" value="Galactose-binding domain-like"/>
    <property type="match status" value="1"/>
</dbReference>
<dbReference type="EMBL" id="QSUL01000006">
    <property type="protein sequence ID" value="RGN35912.1"/>
    <property type="molecule type" value="Genomic_DNA"/>
</dbReference>
<organism evidence="2 3">
    <name type="scientific">Bacteroides oleiciplenus</name>
    <dbReference type="NCBI Taxonomy" id="626931"/>
    <lineage>
        <taxon>Bacteria</taxon>
        <taxon>Pseudomonadati</taxon>
        <taxon>Bacteroidota</taxon>
        <taxon>Bacteroidia</taxon>
        <taxon>Bacteroidales</taxon>
        <taxon>Bacteroidaceae</taxon>
        <taxon>Bacteroides</taxon>
    </lineage>
</organism>
<comment type="caution">
    <text evidence="2">The sequence shown here is derived from an EMBL/GenBank/DDBJ whole genome shotgun (WGS) entry which is preliminary data.</text>
</comment>
<dbReference type="AlphaFoldDB" id="A0A3E5BE76"/>
<dbReference type="InterPro" id="IPR008979">
    <property type="entry name" value="Galactose-bd-like_sf"/>
</dbReference>
<evidence type="ECO:0000313" key="2">
    <source>
        <dbReference type="EMBL" id="RGN35912.1"/>
    </source>
</evidence>
<reference evidence="2 3" key="1">
    <citation type="submission" date="2018-08" db="EMBL/GenBank/DDBJ databases">
        <title>A genome reference for cultivated species of the human gut microbiota.</title>
        <authorList>
            <person name="Zou Y."/>
            <person name="Xue W."/>
            <person name="Luo G."/>
        </authorList>
    </citation>
    <scope>NUCLEOTIDE SEQUENCE [LARGE SCALE GENOMIC DNA]</scope>
    <source>
        <strain evidence="2 3">OM05-15BH</strain>
    </source>
</reference>
<dbReference type="Proteomes" id="UP000260983">
    <property type="component" value="Unassembled WGS sequence"/>
</dbReference>
<evidence type="ECO:0000259" key="1">
    <source>
        <dbReference type="PROSITE" id="PS50022"/>
    </source>
</evidence>
<sequence length="106" mass="12569">MTWWQPDKEDRSIYWTLDTERVLLLHQVKITFAQLKAFRYKVKVSNDSNNWSLLSDQTNNSKEIKEQIIEKDDKMKLCFVRISFPYQDGFILPVLSEVEVKGIVSN</sequence>
<dbReference type="InterPro" id="IPR000421">
    <property type="entry name" value="FA58C"/>
</dbReference>